<accession>A0A2W2BD76</accession>
<organism evidence="2 3">
    <name type="scientific">Micromonospora deserti</name>
    <dbReference type="NCBI Taxonomy" id="2070366"/>
    <lineage>
        <taxon>Bacteria</taxon>
        <taxon>Bacillati</taxon>
        <taxon>Actinomycetota</taxon>
        <taxon>Actinomycetes</taxon>
        <taxon>Micromonosporales</taxon>
        <taxon>Micromonosporaceae</taxon>
        <taxon>Micromonospora</taxon>
    </lineage>
</organism>
<feature type="signal peptide" evidence="1">
    <location>
        <begin position="1"/>
        <end position="34"/>
    </location>
</feature>
<name>A0A2W2BD76_9ACTN</name>
<feature type="chain" id="PRO_5015979344" description="DUF4333 domain-containing protein" evidence="1">
    <location>
        <begin position="35"/>
        <end position="99"/>
    </location>
</feature>
<protein>
    <recommendedName>
        <fullName evidence="4">DUF4333 domain-containing protein</fullName>
    </recommendedName>
</protein>
<evidence type="ECO:0000256" key="1">
    <source>
        <dbReference type="SAM" id="SignalP"/>
    </source>
</evidence>
<feature type="non-terminal residue" evidence="2">
    <location>
        <position position="99"/>
    </location>
</feature>
<dbReference type="EMBL" id="POUB01000399">
    <property type="protein sequence ID" value="PZF85055.1"/>
    <property type="molecule type" value="Genomic_DNA"/>
</dbReference>
<evidence type="ECO:0008006" key="4">
    <source>
        <dbReference type="Google" id="ProtNLM"/>
    </source>
</evidence>
<keyword evidence="3" id="KW-1185">Reference proteome</keyword>
<keyword evidence="1" id="KW-0732">Signal</keyword>
<gene>
    <name evidence="2" type="ORF">C1I99_29930</name>
</gene>
<dbReference type="AlphaFoldDB" id="A0A2W2BD76"/>
<comment type="caution">
    <text evidence="2">The sequence shown here is derived from an EMBL/GenBank/DDBJ whole genome shotgun (WGS) entry which is preliminary data.</text>
</comment>
<sequence>MTTPPQPSTGHKRQILIAAAAAVAVIAIAAGAYAAGRASSEPTPVAATPGPKYTKVAIGYLCENTNASAVGDDGRTLTCVYNQGKATWQLPTPSPSPST</sequence>
<evidence type="ECO:0000313" key="2">
    <source>
        <dbReference type="EMBL" id="PZF85055.1"/>
    </source>
</evidence>
<reference evidence="2 3" key="1">
    <citation type="submission" date="2018-01" db="EMBL/GenBank/DDBJ databases">
        <title>Draft genome sequence of Salinispora sp. 13K206.</title>
        <authorList>
            <person name="Sahin N."/>
            <person name="Saygin H."/>
            <person name="Ay H."/>
        </authorList>
    </citation>
    <scope>NUCLEOTIDE SEQUENCE [LARGE SCALE GENOMIC DNA]</scope>
    <source>
        <strain evidence="2 3">13K206</strain>
    </source>
</reference>
<proteinExistence type="predicted"/>
<evidence type="ECO:0000313" key="3">
    <source>
        <dbReference type="Proteomes" id="UP000248749"/>
    </source>
</evidence>
<dbReference type="Proteomes" id="UP000248749">
    <property type="component" value="Unassembled WGS sequence"/>
</dbReference>